<organism evidence="2 3">
    <name type="scientific">Eumeta variegata</name>
    <name type="common">Bagworm moth</name>
    <name type="synonym">Eumeta japonica</name>
    <dbReference type="NCBI Taxonomy" id="151549"/>
    <lineage>
        <taxon>Eukaryota</taxon>
        <taxon>Metazoa</taxon>
        <taxon>Ecdysozoa</taxon>
        <taxon>Arthropoda</taxon>
        <taxon>Hexapoda</taxon>
        <taxon>Insecta</taxon>
        <taxon>Pterygota</taxon>
        <taxon>Neoptera</taxon>
        <taxon>Endopterygota</taxon>
        <taxon>Lepidoptera</taxon>
        <taxon>Glossata</taxon>
        <taxon>Ditrysia</taxon>
        <taxon>Tineoidea</taxon>
        <taxon>Psychidae</taxon>
        <taxon>Oiketicinae</taxon>
        <taxon>Eumeta</taxon>
    </lineage>
</organism>
<name>A0A4C1YRN7_EUMVA</name>
<dbReference type="SUPFAM" id="SSF101447">
    <property type="entry name" value="Formin homology 2 domain (FH2 domain)"/>
    <property type="match status" value="1"/>
</dbReference>
<feature type="region of interest" description="Disordered" evidence="1">
    <location>
        <begin position="1"/>
        <end position="20"/>
    </location>
</feature>
<dbReference type="Proteomes" id="UP000299102">
    <property type="component" value="Unassembled WGS sequence"/>
</dbReference>
<feature type="compositionally biased region" description="Pro residues" evidence="1">
    <location>
        <begin position="1"/>
        <end position="15"/>
    </location>
</feature>
<comment type="caution">
    <text evidence="2">The sequence shown here is derived from an EMBL/GenBank/DDBJ whole genome shotgun (WGS) entry which is preliminary data.</text>
</comment>
<proteinExistence type="predicted"/>
<dbReference type="AlphaFoldDB" id="A0A4C1YRN7"/>
<evidence type="ECO:0008006" key="4">
    <source>
        <dbReference type="Google" id="ProtNLM"/>
    </source>
</evidence>
<evidence type="ECO:0000256" key="1">
    <source>
        <dbReference type="SAM" id="MobiDB-lite"/>
    </source>
</evidence>
<reference evidence="2 3" key="1">
    <citation type="journal article" date="2019" name="Commun. Biol.">
        <title>The bagworm genome reveals a unique fibroin gene that provides high tensile strength.</title>
        <authorList>
            <person name="Kono N."/>
            <person name="Nakamura H."/>
            <person name="Ohtoshi R."/>
            <person name="Tomita M."/>
            <person name="Numata K."/>
            <person name="Arakawa K."/>
        </authorList>
    </citation>
    <scope>NUCLEOTIDE SEQUENCE [LARGE SCALE GENOMIC DNA]</scope>
</reference>
<evidence type="ECO:0000313" key="3">
    <source>
        <dbReference type="Proteomes" id="UP000299102"/>
    </source>
</evidence>
<accession>A0A4C1YRN7</accession>
<feature type="region of interest" description="Disordered" evidence="1">
    <location>
        <begin position="172"/>
        <end position="192"/>
    </location>
</feature>
<keyword evidence="3" id="KW-1185">Reference proteome</keyword>
<protein>
    <recommendedName>
        <fullName evidence="4">Reverse transcriptase domain-containing protein</fullName>
    </recommendedName>
</protein>
<dbReference type="OrthoDB" id="410104at2759"/>
<evidence type="ECO:0000313" key="2">
    <source>
        <dbReference type="EMBL" id="GBP77087.1"/>
    </source>
</evidence>
<gene>
    <name evidence="2" type="ORF">EVAR_61089_1</name>
</gene>
<dbReference type="EMBL" id="BGZK01001317">
    <property type="protein sequence ID" value="GBP77087.1"/>
    <property type="molecule type" value="Genomic_DNA"/>
</dbReference>
<sequence>MAAQPPPPPPPPPPPLKRETRFHDNRKVRRIGRAAGGARIRLRRAISAHYVFKSISDRRVLIVNSSLQKPNNSILLEDESTAERIDDSTAHHAGTPSYIPPTPHVIQKVAGEFSVKRRVRQGDPLSPKLFSADLEHVSNGTHGLSVNGKLLNHLRFADDLILLHGIQVDGIEGDKTTKGRRRPRPATSAAALGANDCGGSEAICLSRRGAGDAGGGARIHRRKRIARTGTID</sequence>